<dbReference type="RefSeq" id="WP_377944243.1">
    <property type="nucleotide sequence ID" value="NZ_JBHUCX010000050.1"/>
</dbReference>
<dbReference type="EMBL" id="JBHUCX010000050">
    <property type="protein sequence ID" value="MFD1676347.1"/>
    <property type="molecule type" value="Genomic_DNA"/>
</dbReference>
<proteinExistence type="predicted"/>
<comment type="caution">
    <text evidence="1">The sequence shown here is derived from an EMBL/GenBank/DDBJ whole genome shotgun (WGS) entry which is preliminary data.</text>
</comment>
<keyword evidence="2" id="KW-1185">Reference proteome</keyword>
<evidence type="ECO:0000313" key="2">
    <source>
        <dbReference type="Proteomes" id="UP001597079"/>
    </source>
</evidence>
<gene>
    <name evidence="1" type="ORF">ACFSB2_16710</name>
</gene>
<name>A0ABW4JJ05_9BACL</name>
<dbReference type="Proteomes" id="UP001597079">
    <property type="component" value="Unassembled WGS sequence"/>
</dbReference>
<organism evidence="1 2">
    <name type="scientific">Alicyclobacillus fodiniaquatilis</name>
    <dbReference type="NCBI Taxonomy" id="1661150"/>
    <lineage>
        <taxon>Bacteria</taxon>
        <taxon>Bacillati</taxon>
        <taxon>Bacillota</taxon>
        <taxon>Bacilli</taxon>
        <taxon>Bacillales</taxon>
        <taxon>Alicyclobacillaceae</taxon>
        <taxon>Alicyclobacillus</taxon>
    </lineage>
</organism>
<reference evidence="2" key="1">
    <citation type="journal article" date="2019" name="Int. J. Syst. Evol. Microbiol.">
        <title>The Global Catalogue of Microorganisms (GCM) 10K type strain sequencing project: providing services to taxonomists for standard genome sequencing and annotation.</title>
        <authorList>
            <consortium name="The Broad Institute Genomics Platform"/>
            <consortium name="The Broad Institute Genome Sequencing Center for Infectious Disease"/>
            <person name="Wu L."/>
            <person name="Ma J."/>
        </authorList>
    </citation>
    <scope>NUCLEOTIDE SEQUENCE [LARGE SCALE GENOMIC DNA]</scope>
    <source>
        <strain evidence="2">CGMCC 1.12286</strain>
    </source>
</reference>
<evidence type="ECO:0000313" key="1">
    <source>
        <dbReference type="EMBL" id="MFD1676347.1"/>
    </source>
</evidence>
<accession>A0ABW4JJ05</accession>
<sequence>MDKLPKTVLKTVRYIRQDATLDQLIIIEQNVMREIIRRRQALKKPDKLSHRH</sequence>
<protein>
    <submittedName>
        <fullName evidence="1">Uncharacterized protein</fullName>
    </submittedName>
</protein>